<gene>
    <name evidence="2" type="ORF">SAMN05421779_105257</name>
</gene>
<name>A0A1N7NNL1_9PROT</name>
<dbReference type="STRING" id="80876.SAMN05421779_105257"/>
<evidence type="ECO:0000313" key="3">
    <source>
        <dbReference type="Proteomes" id="UP000185678"/>
    </source>
</evidence>
<dbReference type="Pfam" id="PF13449">
    <property type="entry name" value="Phytase-like"/>
    <property type="match status" value="1"/>
</dbReference>
<evidence type="ECO:0000313" key="2">
    <source>
        <dbReference type="EMBL" id="SIS99902.1"/>
    </source>
</evidence>
<organism evidence="2 3">
    <name type="scientific">Insolitispirillum peregrinum</name>
    <dbReference type="NCBI Taxonomy" id="80876"/>
    <lineage>
        <taxon>Bacteria</taxon>
        <taxon>Pseudomonadati</taxon>
        <taxon>Pseudomonadota</taxon>
        <taxon>Alphaproteobacteria</taxon>
        <taxon>Rhodospirillales</taxon>
        <taxon>Novispirillaceae</taxon>
        <taxon>Insolitispirillum</taxon>
    </lineage>
</organism>
<dbReference type="AlphaFoldDB" id="A0A1N7NNL1"/>
<proteinExistence type="predicted"/>
<keyword evidence="3" id="KW-1185">Reference proteome</keyword>
<protein>
    <recommendedName>
        <fullName evidence="1">Phytase-like domain-containing protein</fullName>
    </recommendedName>
</protein>
<dbReference type="InterPro" id="IPR027372">
    <property type="entry name" value="Phytase-like_dom"/>
</dbReference>
<evidence type="ECO:0000259" key="1">
    <source>
        <dbReference type="Pfam" id="PF13449"/>
    </source>
</evidence>
<feature type="domain" description="Phytase-like" evidence="1">
    <location>
        <begin position="88"/>
        <end position="353"/>
    </location>
</feature>
<dbReference type="EMBL" id="FTOA01000005">
    <property type="protein sequence ID" value="SIS99902.1"/>
    <property type="molecule type" value="Genomic_DNA"/>
</dbReference>
<sequence length="374" mass="40595">MHAILHTLRRIFGIRRIKGLVLAGCMMGVTASCAPIETELLIPARTTLSTSPLYKAQHPWSGPLLGDGTARALPQVIGAVELTSTDPRVGGLSGLTIAPDGTATFISDRGYWLRLPLPGQQDRFPSAIPDWSIDFLHQEQGLPLSGSKELDAEEVTSTPNGGQIVSFERHHRLAYYPPLENGRPPLAGNAHLLPPPPGLQEAPYNGGIESLTVLPDGRLIALLEGDQGGDHTTGWLATPQGPWSDSVPPLVWSSFSLALDHDFVPTSLAVLGDAPETMTAIILERSFHLTSGFAARLTRVPLRDLLNATPKTPPIRSEVIAWLTQDPVQDNWEGLTRDPRNPHTLWMVTDNNYLSLQRTMILTVDCSLCLIVSP</sequence>
<accession>A0A1N7NNL1</accession>
<dbReference type="Proteomes" id="UP000185678">
    <property type="component" value="Unassembled WGS sequence"/>
</dbReference>
<dbReference type="RefSeq" id="WP_076401166.1">
    <property type="nucleotide sequence ID" value="NZ_FTOA01000005.1"/>
</dbReference>
<reference evidence="2 3" key="1">
    <citation type="submission" date="2017-01" db="EMBL/GenBank/DDBJ databases">
        <authorList>
            <person name="Mah S.A."/>
            <person name="Swanson W.J."/>
            <person name="Moy G.W."/>
            <person name="Vacquier V.D."/>
        </authorList>
    </citation>
    <scope>NUCLEOTIDE SEQUENCE [LARGE SCALE GENOMIC DNA]</scope>
    <source>
        <strain evidence="2 3">DSM 11589</strain>
    </source>
</reference>